<feature type="transmembrane region" description="Helical" evidence="1">
    <location>
        <begin position="42"/>
        <end position="64"/>
    </location>
</feature>
<proteinExistence type="predicted"/>
<protein>
    <submittedName>
        <fullName evidence="2">Uncharacterized protein</fullName>
    </submittedName>
</protein>
<gene>
    <name evidence="2" type="ORF">HSBAA_PA_1550</name>
</gene>
<dbReference type="KEGG" id="hsr:HSBAA_PA_1550"/>
<sequence length="70" mass="8057">MRKLADEIIEAQRREIAEMKYLIRDLEGRLMFIPSQNRPRQILILSTVTLGTAFLAGCGDPALAKEWKIR</sequence>
<dbReference type="EMBL" id="AP019515">
    <property type="protein sequence ID" value="BBI65552.1"/>
    <property type="molecule type" value="Genomic_DNA"/>
</dbReference>
<keyword evidence="1" id="KW-0812">Transmembrane</keyword>
<name>A0A455UGX4_9GAMM</name>
<dbReference type="Proteomes" id="UP000320231">
    <property type="component" value="Plasmid pBAA-803-A"/>
</dbReference>
<evidence type="ECO:0000313" key="3">
    <source>
        <dbReference type="Proteomes" id="UP000320231"/>
    </source>
</evidence>
<evidence type="ECO:0000313" key="2">
    <source>
        <dbReference type="EMBL" id="BBI65552.1"/>
    </source>
</evidence>
<geneLocation type="plasmid" evidence="3">
    <name>pbaa-803-a dna</name>
</geneLocation>
<keyword evidence="2" id="KW-0614">Plasmid</keyword>
<accession>A0A455UGX4</accession>
<dbReference type="AlphaFoldDB" id="A0A455UGX4"/>
<reference evidence="2 3" key="1">
    <citation type="journal article" date="2019" name="Microbiol. Resour. Announc.">
        <title>Complete Genome Sequence of Halomonas sulfidaeris Strain Esulfide1 Isolated from a Metal Sulfide Rock at a Depth of 2,200 Meters, Obtained Using Nanopore Sequencing.</title>
        <authorList>
            <person name="Saito M."/>
            <person name="Nishigata A."/>
            <person name="Galipon J."/>
            <person name="Arakawa K."/>
        </authorList>
    </citation>
    <scope>NUCLEOTIDE SEQUENCE [LARGE SCALE GENOMIC DNA]</scope>
    <source>
        <strain evidence="2 3">ATCC BAA-803</strain>
        <plasmid evidence="3">pbaa-803-a dna</plasmid>
    </source>
</reference>
<evidence type="ECO:0000256" key="1">
    <source>
        <dbReference type="SAM" id="Phobius"/>
    </source>
</evidence>
<organism evidence="2 3">
    <name type="scientific">Vreelandella sulfidaeris</name>
    <dbReference type="NCBI Taxonomy" id="115553"/>
    <lineage>
        <taxon>Bacteria</taxon>
        <taxon>Pseudomonadati</taxon>
        <taxon>Pseudomonadota</taxon>
        <taxon>Gammaproteobacteria</taxon>
        <taxon>Oceanospirillales</taxon>
        <taxon>Halomonadaceae</taxon>
        <taxon>Vreelandella</taxon>
    </lineage>
</organism>
<keyword evidence="1" id="KW-0472">Membrane</keyword>
<keyword evidence="1" id="KW-1133">Transmembrane helix</keyword>